<evidence type="ECO:0000313" key="3">
    <source>
        <dbReference type="EMBL" id="SDZ11181.1"/>
    </source>
</evidence>
<proteinExistence type="predicted"/>
<evidence type="ECO:0000256" key="1">
    <source>
        <dbReference type="SAM" id="MobiDB-lite"/>
    </source>
</evidence>
<dbReference type="Proteomes" id="UP000198914">
    <property type="component" value="Unassembled WGS sequence"/>
</dbReference>
<dbReference type="STRING" id="1244108.SAMN05444004_10678"/>
<feature type="domain" description="NAD glycohydrolase translocation F5/8 type C" evidence="2">
    <location>
        <begin position="245"/>
        <end position="364"/>
    </location>
</feature>
<protein>
    <recommendedName>
        <fullName evidence="2">NAD glycohydrolase translocation F5/8 type C domain-containing protein</fullName>
    </recommendedName>
</protein>
<reference evidence="4" key="1">
    <citation type="submission" date="2016-10" db="EMBL/GenBank/DDBJ databases">
        <authorList>
            <person name="Varghese N."/>
            <person name="Submissions S."/>
        </authorList>
    </citation>
    <scope>NUCLEOTIDE SEQUENCE [LARGE SCALE GENOMIC DNA]</scope>
    <source>
        <strain evidence="4">DSM 100420</strain>
    </source>
</reference>
<evidence type="ECO:0000259" key="2">
    <source>
        <dbReference type="Pfam" id="PF25302"/>
    </source>
</evidence>
<dbReference type="NCBIfam" id="NF047619">
    <property type="entry name" value="NADase_discoid"/>
    <property type="match status" value="1"/>
</dbReference>
<sequence length="367" mass="39832">MAGCTTQETADATQLTQAERRLTEREVFLMASDILAVSGLANTLKVEETMDVFNAAAYLQDGERWIGFNPLWVLQFKDLPTGERWPLYAVVAHEIGHHLLGHTVVPGGSRPATELEADTYAGFVLHALGADLAQATALWQGFSRKGSDTHPPRALRLSAVEQGWHGSAGRAGLALPGDTGAPQADAASIRQRPGAPVGDLQGAHEVPAETRSPDLDRPDLSARAICAPLPKGGPRGRLCASSASDAQQVARLTDDNRRNAWTEQDPGPGIGTRLVFDFTTRTSPRRLTVVNGDNSDEKSFQRHARLETLTLRGSNGHTRSVVVRDNRREQTWTLAGFEGVNWIEVTVDSVIAGRRYEVLAVSRLRID</sequence>
<keyword evidence="4" id="KW-1185">Reference proteome</keyword>
<name>A0A1H3QDJ0_9RHOB</name>
<organism evidence="3 4">
    <name type="scientific">Jannaschia faecimaris</name>
    <dbReference type="NCBI Taxonomy" id="1244108"/>
    <lineage>
        <taxon>Bacteria</taxon>
        <taxon>Pseudomonadati</taxon>
        <taxon>Pseudomonadota</taxon>
        <taxon>Alphaproteobacteria</taxon>
        <taxon>Rhodobacterales</taxon>
        <taxon>Roseobacteraceae</taxon>
        <taxon>Jannaschia</taxon>
    </lineage>
</organism>
<gene>
    <name evidence="3" type="ORF">SAMN05444004_10678</name>
</gene>
<dbReference type="InterPro" id="IPR057561">
    <property type="entry name" value="NADase_transloc"/>
</dbReference>
<dbReference type="EMBL" id="FNPX01000006">
    <property type="protein sequence ID" value="SDZ11181.1"/>
    <property type="molecule type" value="Genomic_DNA"/>
</dbReference>
<evidence type="ECO:0000313" key="4">
    <source>
        <dbReference type="Proteomes" id="UP000198914"/>
    </source>
</evidence>
<dbReference type="Pfam" id="PF25302">
    <property type="entry name" value="NADase_transloc"/>
    <property type="match status" value="1"/>
</dbReference>
<feature type="compositionally biased region" description="Basic and acidic residues" evidence="1">
    <location>
        <begin position="206"/>
        <end position="219"/>
    </location>
</feature>
<feature type="region of interest" description="Disordered" evidence="1">
    <location>
        <begin position="168"/>
        <end position="219"/>
    </location>
</feature>
<accession>A0A1H3QDJ0</accession>
<dbReference type="AlphaFoldDB" id="A0A1H3QDJ0"/>